<reference evidence="2" key="1">
    <citation type="submission" date="2020-11" db="EMBL/GenBank/DDBJ databases">
        <authorList>
            <person name="Tran Van P."/>
        </authorList>
    </citation>
    <scope>NUCLEOTIDE SEQUENCE</scope>
</reference>
<sequence>MMVHCMGSLGLDLLTDVSWTALHSALKECGESVESGEAGRMDRLVLGVRQWLQGINDTRAGRFCPSFHAEKMSKFIDENFADLLKREEEREQCIVTRLGFVQNNRISLSIILNFFTTSHDVHPIPKGIVKNSKDGENMAHFPHFTAATTGYIKAASGVTDVLTSWEGKVAENLNSAHLPHHYTPHLNAAHIPVGHVPVQQRHVPSLHDTHIPVRHVSTPHFRAPADLASFTHSPADSVPSVTVPPFAVPSEPAPPTASIPPVQSPASILPDPSSASIPPPLPVSILPLPTPSLNDPNLALPLLPTQLLTKPGTIPEDPSISLL</sequence>
<accession>A0A7R8XEI8</accession>
<dbReference type="EMBL" id="CAJPEV010002023">
    <property type="protein sequence ID" value="CAG0895348.1"/>
    <property type="molecule type" value="Genomic_DNA"/>
</dbReference>
<proteinExistence type="predicted"/>
<feature type="compositionally biased region" description="Low complexity" evidence="1">
    <location>
        <begin position="264"/>
        <end position="274"/>
    </location>
</feature>
<dbReference type="Proteomes" id="UP000677054">
    <property type="component" value="Unassembled WGS sequence"/>
</dbReference>
<protein>
    <submittedName>
        <fullName evidence="2">Uncharacterized protein</fullName>
    </submittedName>
</protein>
<feature type="region of interest" description="Disordered" evidence="1">
    <location>
        <begin position="242"/>
        <end position="274"/>
    </location>
</feature>
<gene>
    <name evidence="2" type="ORF">DSTB1V02_LOCUS8654</name>
</gene>
<evidence type="ECO:0000256" key="1">
    <source>
        <dbReference type="SAM" id="MobiDB-lite"/>
    </source>
</evidence>
<name>A0A7R8XEI8_9CRUS</name>
<evidence type="ECO:0000313" key="3">
    <source>
        <dbReference type="Proteomes" id="UP000677054"/>
    </source>
</evidence>
<keyword evidence="3" id="KW-1185">Reference proteome</keyword>
<organism evidence="2">
    <name type="scientific">Darwinula stevensoni</name>
    <dbReference type="NCBI Taxonomy" id="69355"/>
    <lineage>
        <taxon>Eukaryota</taxon>
        <taxon>Metazoa</taxon>
        <taxon>Ecdysozoa</taxon>
        <taxon>Arthropoda</taxon>
        <taxon>Crustacea</taxon>
        <taxon>Oligostraca</taxon>
        <taxon>Ostracoda</taxon>
        <taxon>Podocopa</taxon>
        <taxon>Podocopida</taxon>
        <taxon>Darwinulocopina</taxon>
        <taxon>Darwinuloidea</taxon>
        <taxon>Darwinulidae</taxon>
        <taxon>Darwinula</taxon>
    </lineage>
</organism>
<dbReference type="EMBL" id="LR901540">
    <property type="protein sequence ID" value="CAD7248847.1"/>
    <property type="molecule type" value="Genomic_DNA"/>
</dbReference>
<dbReference type="AlphaFoldDB" id="A0A7R8XEI8"/>
<evidence type="ECO:0000313" key="2">
    <source>
        <dbReference type="EMBL" id="CAD7248847.1"/>
    </source>
</evidence>